<feature type="disulfide bond" description="Redox-active" evidence="8">
    <location>
        <begin position="64"/>
        <end position="67"/>
    </location>
</feature>
<accession>A0A4P7BHH3</accession>
<keyword evidence="6" id="KW-0676">Redox-active center</keyword>
<proteinExistence type="inferred from homology"/>
<evidence type="ECO:0000256" key="3">
    <source>
        <dbReference type="ARBA" id="ARBA00022729"/>
    </source>
</evidence>
<dbReference type="Gene3D" id="3.40.30.10">
    <property type="entry name" value="Glutaredoxin"/>
    <property type="match status" value="1"/>
</dbReference>
<dbReference type="InterPro" id="IPR050824">
    <property type="entry name" value="Thiol_disulfide_DsbA"/>
</dbReference>
<comment type="subcellular location">
    <subcellularLocation>
        <location evidence="1 7">Periplasm</location>
    </subcellularLocation>
</comment>
<dbReference type="AlphaFoldDB" id="A0A4P7BHH3"/>
<reference evidence="11" key="3">
    <citation type="submission" date="2022-12" db="EMBL/GenBank/DDBJ databases">
        <authorList>
            <person name="Sun Q."/>
            <person name="Kim S."/>
        </authorList>
    </citation>
    <scope>NUCLEOTIDE SEQUENCE</scope>
    <source>
        <strain evidence="11">KCTC 12344</strain>
    </source>
</reference>
<organism evidence="11 14">
    <name type="scientific">Pseudoduganella plicata</name>
    <dbReference type="NCBI Taxonomy" id="321984"/>
    <lineage>
        <taxon>Bacteria</taxon>
        <taxon>Pseudomonadati</taxon>
        <taxon>Pseudomonadota</taxon>
        <taxon>Betaproteobacteria</taxon>
        <taxon>Burkholderiales</taxon>
        <taxon>Oxalobacteraceae</taxon>
        <taxon>Telluria group</taxon>
        <taxon>Pseudoduganella</taxon>
    </lineage>
</organism>
<evidence type="ECO:0000256" key="8">
    <source>
        <dbReference type="PIRSR" id="PIRSR001488-1"/>
    </source>
</evidence>
<dbReference type="PANTHER" id="PTHR35891:SF3">
    <property type="entry name" value="THIOL:DISULFIDE INTERCHANGE PROTEIN DSBL"/>
    <property type="match status" value="1"/>
</dbReference>
<dbReference type="PROSITE" id="PS51352">
    <property type="entry name" value="THIOREDOXIN_2"/>
    <property type="match status" value="1"/>
</dbReference>
<dbReference type="InterPro" id="IPR017937">
    <property type="entry name" value="Thioredoxin_CS"/>
</dbReference>
<evidence type="ECO:0000256" key="4">
    <source>
        <dbReference type="ARBA" id="ARBA00022764"/>
    </source>
</evidence>
<keyword evidence="4 7" id="KW-0574">Periplasm</keyword>
<dbReference type="OrthoDB" id="9784896at2"/>
<evidence type="ECO:0000256" key="9">
    <source>
        <dbReference type="SAM" id="SignalP"/>
    </source>
</evidence>
<comment type="similarity">
    <text evidence="2">Belongs to the thioredoxin family. DsbA subfamily.</text>
</comment>
<reference evidence="12 13" key="2">
    <citation type="submission" date="2019-03" db="EMBL/GenBank/DDBJ databases">
        <title>Draft Genome Sequences of Six Type Strains of the Genus Massilia.</title>
        <authorList>
            <person name="Miess H."/>
            <person name="Frediansyhah A."/>
            <person name="Gross H."/>
        </authorList>
    </citation>
    <scope>NUCLEOTIDE SEQUENCE [LARGE SCALE GENOMIC DNA]</scope>
    <source>
        <strain evidence="12 13">DSM 17505</strain>
    </source>
</reference>
<dbReference type="PIRSF" id="PIRSF001488">
    <property type="entry name" value="Tdi_protein"/>
    <property type="match status" value="1"/>
</dbReference>
<evidence type="ECO:0000256" key="5">
    <source>
        <dbReference type="ARBA" id="ARBA00023157"/>
    </source>
</evidence>
<dbReference type="Pfam" id="PF01323">
    <property type="entry name" value="DSBA"/>
    <property type="match status" value="1"/>
</dbReference>
<dbReference type="EMBL" id="CP038026">
    <property type="protein sequence ID" value="QBQ38224.1"/>
    <property type="molecule type" value="Genomic_DNA"/>
</dbReference>
<dbReference type="Proteomes" id="UP000294359">
    <property type="component" value="Chromosome"/>
</dbReference>
<dbReference type="InterPro" id="IPR023205">
    <property type="entry name" value="DsbA/DsbL"/>
</dbReference>
<sequence length="229" mass="25727">MPMLKKILSAKKFLSAVTLSFVAFGAAASPTAPKEGADYQALATPQPTDTGKKVEVIEFFAYWCPHCNTFDPLLTAWVKKQGENIAFKRVHVPYDERLAPQQKLYYTLESMGLTDQYQPKVLKALHEERQQFTRDEAVFDWVAKNGIDKAKFVETYRSFGVAGKIRRAGAMMESYKVEYWPLLVVDGRWQASPSLTGQANKDLDTEAKQQQATLQVLDALVAKARAGKK</sequence>
<keyword evidence="5 7" id="KW-1015">Disulfide bond</keyword>
<dbReference type="PANTHER" id="PTHR35891">
    <property type="entry name" value="THIOL:DISULFIDE INTERCHANGE PROTEIN DSBA"/>
    <property type="match status" value="1"/>
</dbReference>
<keyword evidence="13" id="KW-1185">Reference proteome</keyword>
<dbReference type="EMBL" id="BMWW01000002">
    <property type="protein sequence ID" value="GGY80352.1"/>
    <property type="molecule type" value="Genomic_DNA"/>
</dbReference>
<gene>
    <name evidence="11" type="primary">dsbA</name>
    <name evidence="12" type="ORF">E1742_20140</name>
    <name evidence="11" type="ORF">GCM10007388_11240</name>
</gene>
<evidence type="ECO:0000256" key="7">
    <source>
        <dbReference type="PIRNR" id="PIRNR001488"/>
    </source>
</evidence>
<evidence type="ECO:0000259" key="10">
    <source>
        <dbReference type="PROSITE" id="PS51352"/>
    </source>
</evidence>
<name>A0A4P7BHH3_9BURK</name>
<evidence type="ECO:0000313" key="14">
    <source>
        <dbReference type="Proteomes" id="UP000619512"/>
    </source>
</evidence>
<evidence type="ECO:0000256" key="6">
    <source>
        <dbReference type="ARBA" id="ARBA00023284"/>
    </source>
</evidence>
<feature type="chain" id="PRO_5044606844" description="Thiol:disulfide interchange protein" evidence="9">
    <location>
        <begin position="29"/>
        <end position="229"/>
    </location>
</feature>
<evidence type="ECO:0000256" key="1">
    <source>
        <dbReference type="ARBA" id="ARBA00004418"/>
    </source>
</evidence>
<evidence type="ECO:0000256" key="2">
    <source>
        <dbReference type="ARBA" id="ARBA00005791"/>
    </source>
</evidence>
<dbReference type="InterPro" id="IPR036249">
    <property type="entry name" value="Thioredoxin-like_sf"/>
</dbReference>
<dbReference type="PROSITE" id="PS00194">
    <property type="entry name" value="THIOREDOXIN_1"/>
    <property type="match status" value="1"/>
</dbReference>
<dbReference type="GO" id="GO:0015036">
    <property type="term" value="F:disulfide oxidoreductase activity"/>
    <property type="evidence" value="ECO:0007669"/>
    <property type="project" value="UniProtKB-ARBA"/>
</dbReference>
<feature type="domain" description="Thioredoxin" evidence="10">
    <location>
        <begin position="22"/>
        <end position="174"/>
    </location>
</feature>
<dbReference type="CDD" id="cd03019">
    <property type="entry name" value="DsbA_DsbA"/>
    <property type="match status" value="1"/>
</dbReference>
<evidence type="ECO:0000313" key="11">
    <source>
        <dbReference type="EMBL" id="GGY80352.1"/>
    </source>
</evidence>
<dbReference type="Proteomes" id="UP000619512">
    <property type="component" value="Unassembled WGS sequence"/>
</dbReference>
<protein>
    <recommendedName>
        <fullName evidence="7">Thiol:disulfide interchange protein</fullName>
    </recommendedName>
</protein>
<feature type="signal peptide" evidence="9">
    <location>
        <begin position="1"/>
        <end position="28"/>
    </location>
</feature>
<reference evidence="11" key="1">
    <citation type="journal article" date="2014" name="Int. J. Syst. Evol. Microbiol.">
        <title>Complete genome sequence of Corynebacterium casei LMG S-19264T (=DSM 44701T), isolated from a smear-ripened cheese.</title>
        <authorList>
            <consortium name="US DOE Joint Genome Institute (JGI-PGF)"/>
            <person name="Walter F."/>
            <person name="Albersmeier A."/>
            <person name="Kalinowski J."/>
            <person name="Ruckert C."/>
        </authorList>
    </citation>
    <scope>NUCLEOTIDE SEQUENCE</scope>
    <source>
        <strain evidence="11">KCTC 12344</strain>
    </source>
</reference>
<dbReference type="InterPro" id="IPR001853">
    <property type="entry name" value="DSBA-like_thioredoxin_dom"/>
</dbReference>
<dbReference type="SUPFAM" id="SSF52833">
    <property type="entry name" value="Thioredoxin-like"/>
    <property type="match status" value="1"/>
</dbReference>
<keyword evidence="3 9" id="KW-0732">Signal</keyword>
<evidence type="ECO:0000313" key="12">
    <source>
        <dbReference type="EMBL" id="QBQ38224.1"/>
    </source>
</evidence>
<dbReference type="InterPro" id="IPR013766">
    <property type="entry name" value="Thioredoxin_domain"/>
</dbReference>
<dbReference type="GO" id="GO:0042597">
    <property type="term" value="C:periplasmic space"/>
    <property type="evidence" value="ECO:0007669"/>
    <property type="project" value="UniProtKB-SubCell"/>
</dbReference>
<evidence type="ECO:0000313" key="13">
    <source>
        <dbReference type="Proteomes" id="UP000294359"/>
    </source>
</evidence>